<evidence type="ECO:0000313" key="3">
    <source>
        <dbReference type="EMBL" id="STX39026.1"/>
    </source>
</evidence>
<evidence type="ECO:0000313" key="5">
    <source>
        <dbReference type="Proteomes" id="UP000251942"/>
    </source>
</evidence>
<name>A0A0W0UB90_9GAMM</name>
<dbReference type="Proteomes" id="UP000054698">
    <property type="component" value="Unassembled WGS sequence"/>
</dbReference>
<protein>
    <submittedName>
        <fullName evidence="1">Uncharacterized protein</fullName>
    </submittedName>
</protein>
<reference evidence="5 6" key="2">
    <citation type="submission" date="2018-06" db="EMBL/GenBank/DDBJ databases">
        <authorList>
            <consortium name="Pathogen Informatics"/>
            <person name="Doyle S."/>
        </authorList>
    </citation>
    <scope>NUCLEOTIDE SEQUENCE [LARGE SCALE GENOMIC DNA]</scope>
    <source>
        <strain evidence="3 6">NCTC11978</strain>
        <strain evidence="2 5">NCTC12022</strain>
    </source>
</reference>
<dbReference type="Proteomes" id="UP000251942">
    <property type="component" value="Unassembled WGS sequence"/>
</dbReference>
<evidence type="ECO:0000313" key="6">
    <source>
        <dbReference type="Proteomes" id="UP000254033"/>
    </source>
</evidence>
<reference evidence="1 4" key="1">
    <citation type="submission" date="2015-11" db="EMBL/GenBank/DDBJ databases">
        <title>Genomic analysis of 38 Legionella species identifies large and diverse effector repertoires.</title>
        <authorList>
            <person name="Burstein D."/>
            <person name="Amaro F."/>
            <person name="Zusman T."/>
            <person name="Lifshitz Z."/>
            <person name="Cohen O."/>
            <person name="Gilbert J.A."/>
            <person name="Pupko T."/>
            <person name="Shuman H.A."/>
            <person name="Segal G."/>
        </authorList>
    </citation>
    <scope>NUCLEOTIDE SEQUENCE [LARGE SCALE GENOMIC DNA]</scope>
    <source>
        <strain evidence="1 4">WO-44C</strain>
    </source>
</reference>
<evidence type="ECO:0000313" key="1">
    <source>
        <dbReference type="EMBL" id="KTD05170.1"/>
    </source>
</evidence>
<dbReference type="Proteomes" id="UP000254033">
    <property type="component" value="Unassembled WGS sequence"/>
</dbReference>
<dbReference type="EMBL" id="LNYB01000002">
    <property type="protein sequence ID" value="KTD05170.1"/>
    <property type="molecule type" value="Genomic_DNA"/>
</dbReference>
<dbReference type="EMBL" id="UASS01000015">
    <property type="protein sequence ID" value="SPX61048.1"/>
    <property type="molecule type" value="Genomic_DNA"/>
</dbReference>
<evidence type="ECO:0000313" key="2">
    <source>
        <dbReference type="EMBL" id="SPX61048.1"/>
    </source>
</evidence>
<accession>A0A0W0UB90</accession>
<gene>
    <name evidence="1" type="ORF">Lfee_0006</name>
    <name evidence="3" type="ORF">NCTC11978_02217</name>
    <name evidence="2" type="ORF">NCTC12022_01786</name>
</gene>
<organism evidence="1 4">
    <name type="scientific">Legionella feeleii</name>
    <dbReference type="NCBI Taxonomy" id="453"/>
    <lineage>
        <taxon>Bacteria</taxon>
        <taxon>Pseudomonadati</taxon>
        <taxon>Pseudomonadota</taxon>
        <taxon>Gammaproteobacteria</taxon>
        <taxon>Legionellales</taxon>
        <taxon>Legionellaceae</taxon>
        <taxon>Legionella</taxon>
    </lineage>
</organism>
<evidence type="ECO:0000313" key="4">
    <source>
        <dbReference type="Proteomes" id="UP000054698"/>
    </source>
</evidence>
<keyword evidence="4" id="KW-1185">Reference proteome</keyword>
<sequence>MPLRRNLPKLVINQNPSEYTYPFTSKEREKLKTDGSIFLSRSRFLPEINQNMPSGLRVPIASNCMYFFGQSGVKNSFNNGPYKGRTIRDAALEAYVAGSYYPLKFHYVERKVGTNTVKVAENNRTLTFFSMLGMPPVDPICKTGVSSHEKAVTKNSNGMEKGYSDTILVRGMQVTKS</sequence>
<dbReference type="OrthoDB" id="5657070at2"/>
<dbReference type="PATRIC" id="fig|453.4.peg.9"/>
<proteinExistence type="predicted"/>
<dbReference type="EMBL" id="UGNY01000001">
    <property type="protein sequence ID" value="STX39026.1"/>
    <property type="molecule type" value="Genomic_DNA"/>
</dbReference>
<dbReference type="AlphaFoldDB" id="A0A0W0UB90"/>